<organism evidence="1 2">
    <name type="scientific">Ligilactobacillus pabuli</name>
    <dbReference type="NCBI Taxonomy" id="2886039"/>
    <lineage>
        <taxon>Bacteria</taxon>
        <taxon>Bacillati</taxon>
        <taxon>Bacillota</taxon>
        <taxon>Bacilli</taxon>
        <taxon>Lactobacillales</taxon>
        <taxon>Lactobacillaceae</taxon>
        <taxon>Ligilactobacillus</taxon>
    </lineage>
</organism>
<evidence type="ECO:0000313" key="1">
    <source>
        <dbReference type="EMBL" id="GKS81462.1"/>
    </source>
</evidence>
<evidence type="ECO:0008006" key="3">
    <source>
        <dbReference type="Google" id="ProtNLM"/>
    </source>
</evidence>
<sequence length="58" mass="6936">MPNKQSIATSKWRAKNKEYSAYLNHRSRARSFINKRATLADIEMLEELIEKRKNELKK</sequence>
<evidence type="ECO:0000313" key="2">
    <source>
        <dbReference type="Proteomes" id="UP001055149"/>
    </source>
</evidence>
<protein>
    <recommendedName>
        <fullName evidence="3">Phage protein</fullName>
    </recommendedName>
</protein>
<keyword evidence="2" id="KW-1185">Reference proteome</keyword>
<dbReference type="Proteomes" id="UP001055149">
    <property type="component" value="Unassembled WGS sequence"/>
</dbReference>
<proteinExistence type="predicted"/>
<gene>
    <name evidence="1" type="ORF">LPAF129_11480</name>
</gene>
<dbReference type="RefSeq" id="WP_244055207.1">
    <property type="nucleotide sequence ID" value="NZ_BQXH01000009.1"/>
</dbReference>
<comment type="caution">
    <text evidence="1">The sequence shown here is derived from an EMBL/GenBank/DDBJ whole genome shotgun (WGS) entry which is preliminary data.</text>
</comment>
<accession>A0ABQ5JHI8</accession>
<dbReference type="EMBL" id="BQXH01000009">
    <property type="protein sequence ID" value="GKS81462.1"/>
    <property type="molecule type" value="Genomic_DNA"/>
</dbReference>
<reference evidence="1" key="1">
    <citation type="journal article" date="2022" name="Int. J. Syst. Evol. Microbiol.">
        <title>A novel species of lactic acid bacteria, Ligilactobacillus pabuli sp. nov., isolated from alfalfa silage.</title>
        <authorList>
            <person name="Tohno M."/>
            <person name="Tanizawa Y."/>
            <person name="Sawada H."/>
            <person name="Sakamoto M."/>
            <person name="Ohkuma M."/>
            <person name="Kobayashi H."/>
        </authorList>
    </citation>
    <scope>NUCLEOTIDE SEQUENCE</scope>
    <source>
        <strain evidence="1">AF129</strain>
    </source>
</reference>
<name>A0ABQ5JHI8_9LACO</name>